<gene>
    <name evidence="2" type="ORF">ERS852540_02390</name>
</gene>
<accession>A0A175A4J5</accession>
<keyword evidence="1" id="KW-0812">Transmembrane</keyword>
<organism evidence="2 3">
    <name type="scientific">[Eubacterium] siraeum</name>
    <dbReference type="NCBI Taxonomy" id="39492"/>
    <lineage>
        <taxon>Bacteria</taxon>
        <taxon>Bacillati</taxon>
        <taxon>Bacillota</taxon>
        <taxon>Clostridia</taxon>
        <taxon>Eubacteriales</taxon>
        <taxon>Oscillospiraceae</taxon>
        <taxon>Oscillospiraceae incertae sedis</taxon>
    </lineage>
</organism>
<dbReference type="InterPro" id="IPR023214">
    <property type="entry name" value="HAD_sf"/>
</dbReference>
<keyword evidence="1" id="KW-1133">Transmembrane helix</keyword>
<keyword evidence="1" id="KW-0472">Membrane</keyword>
<dbReference type="EMBL" id="CZBY01000026">
    <property type="protein sequence ID" value="CUQ91738.1"/>
    <property type="molecule type" value="Genomic_DNA"/>
</dbReference>
<dbReference type="SUPFAM" id="SSF56784">
    <property type="entry name" value="HAD-like"/>
    <property type="match status" value="1"/>
</dbReference>
<proteinExistence type="predicted"/>
<dbReference type="InterPro" id="IPR036412">
    <property type="entry name" value="HAD-like_sf"/>
</dbReference>
<dbReference type="GO" id="GO:0016787">
    <property type="term" value="F:hydrolase activity"/>
    <property type="evidence" value="ECO:0007669"/>
    <property type="project" value="UniProtKB-KW"/>
</dbReference>
<protein>
    <submittedName>
        <fullName evidence="2">Predicted hydrolase (HAD superfamily)</fullName>
    </submittedName>
</protein>
<evidence type="ECO:0000313" key="3">
    <source>
        <dbReference type="Proteomes" id="UP000095662"/>
    </source>
</evidence>
<feature type="transmembrane region" description="Helical" evidence="1">
    <location>
        <begin position="32"/>
        <end position="51"/>
    </location>
</feature>
<sequence>MSGKQKIYDKLISGNASVQNRYFSFVSSHSRLHGIMPAAAWGYALLLYLKYSVFHFPDRKFGEYSLSAEETATLLCKADVVSFDIFDTLIFRSVSQKEVFDNTGRTLGIENFGKIRADSETEARKEKKEPCINDIYRIIAVKAGLTDDAVEEAVKAECDEEFSVCRADPFMLDVYGRVISCGKTVIITTDMYLPESVISKLLCDNGFSGYEKLFVSCEYGCGKSDGGLYRIIKNEYGGKRIVHMGDNYMSDVLTAGKAGFEAVYYRRKA</sequence>
<dbReference type="Gene3D" id="1.10.150.400">
    <property type="match status" value="1"/>
</dbReference>
<reference evidence="2 3" key="1">
    <citation type="submission" date="2015-09" db="EMBL/GenBank/DDBJ databases">
        <authorList>
            <consortium name="Pathogen Informatics"/>
        </authorList>
    </citation>
    <scope>NUCLEOTIDE SEQUENCE [LARGE SCALE GENOMIC DNA]</scope>
    <source>
        <strain evidence="2 3">2789STDY5834928</strain>
    </source>
</reference>
<evidence type="ECO:0000313" key="2">
    <source>
        <dbReference type="EMBL" id="CUQ91738.1"/>
    </source>
</evidence>
<dbReference type="Gene3D" id="3.40.50.1000">
    <property type="entry name" value="HAD superfamily/HAD-like"/>
    <property type="match status" value="1"/>
</dbReference>
<keyword evidence="2" id="KW-0378">Hydrolase</keyword>
<name>A0A175A4J5_9FIRM</name>
<dbReference type="AlphaFoldDB" id="A0A175A4J5"/>
<evidence type="ECO:0000256" key="1">
    <source>
        <dbReference type="SAM" id="Phobius"/>
    </source>
</evidence>
<dbReference type="OrthoDB" id="9816564at2"/>
<dbReference type="Proteomes" id="UP000095662">
    <property type="component" value="Unassembled WGS sequence"/>
</dbReference>
<dbReference type="STRING" id="39492.ERS852540_02390"/>